<feature type="region of interest" description="Disordered" evidence="1">
    <location>
        <begin position="1"/>
        <end position="58"/>
    </location>
</feature>
<protein>
    <submittedName>
        <fullName evidence="3">Uncharacterized protein</fullName>
    </submittedName>
</protein>
<keyword evidence="2" id="KW-0472">Membrane</keyword>
<proteinExistence type="predicted"/>
<dbReference type="Proteomes" id="UP000595349">
    <property type="component" value="Chromosome"/>
</dbReference>
<dbReference type="EMBL" id="CP054706">
    <property type="protein sequence ID" value="QQK79833.1"/>
    <property type="molecule type" value="Genomic_DNA"/>
</dbReference>
<name>A0A7T7CF84_9BACI</name>
<keyword evidence="2" id="KW-0812">Transmembrane</keyword>
<dbReference type="RefSeq" id="WP_200089914.1">
    <property type="nucleotide sequence ID" value="NZ_CP054706.1"/>
</dbReference>
<feature type="transmembrane region" description="Helical" evidence="2">
    <location>
        <begin position="65"/>
        <end position="86"/>
    </location>
</feature>
<evidence type="ECO:0000313" key="3">
    <source>
        <dbReference type="EMBL" id="QQK79833.1"/>
    </source>
</evidence>
<organism evidence="3 4">
    <name type="scientific">Salicibibacter cibi</name>
    <dbReference type="NCBI Taxonomy" id="2743001"/>
    <lineage>
        <taxon>Bacteria</taxon>
        <taxon>Bacillati</taxon>
        <taxon>Bacillota</taxon>
        <taxon>Bacilli</taxon>
        <taxon>Bacillales</taxon>
        <taxon>Bacillaceae</taxon>
        <taxon>Salicibibacter</taxon>
    </lineage>
</organism>
<keyword evidence="4" id="KW-1185">Reference proteome</keyword>
<evidence type="ECO:0000256" key="2">
    <source>
        <dbReference type="SAM" id="Phobius"/>
    </source>
</evidence>
<reference evidence="3 4" key="1">
    <citation type="submission" date="2020-06" db="EMBL/GenBank/DDBJ databases">
        <title>Genomic analysis of Salicibibacter sp. NKC21-4.</title>
        <authorList>
            <person name="Oh Y.J."/>
        </authorList>
    </citation>
    <scope>NUCLEOTIDE SEQUENCE [LARGE SCALE GENOMIC DNA]</scope>
    <source>
        <strain evidence="3 4">NKC21-4</strain>
    </source>
</reference>
<evidence type="ECO:0000256" key="1">
    <source>
        <dbReference type="SAM" id="MobiDB-lite"/>
    </source>
</evidence>
<keyword evidence="2" id="KW-1133">Transmembrane helix</keyword>
<dbReference type="AlphaFoldDB" id="A0A7T7CF84"/>
<evidence type="ECO:0000313" key="4">
    <source>
        <dbReference type="Proteomes" id="UP000595349"/>
    </source>
</evidence>
<accession>A0A7T7CF84</accession>
<sequence>MMTEEQNRDEHYANQRSREESATTPLPSRLDTHGTRKKRKTHEDETESNEENLATARNDYQKNPVIARVLLSLFIVLVVVILWMALFS</sequence>
<dbReference type="KEGG" id="scib:HUG20_08010"/>
<gene>
    <name evidence="3" type="ORF">HUG20_08010</name>
</gene>
<feature type="compositionally biased region" description="Basic and acidic residues" evidence="1">
    <location>
        <begin position="1"/>
        <end position="21"/>
    </location>
</feature>